<proteinExistence type="predicted"/>
<comment type="caution">
    <text evidence="1">The sequence shown here is derived from an EMBL/GenBank/DDBJ whole genome shotgun (WGS) entry which is preliminary data.</text>
</comment>
<dbReference type="AlphaFoldDB" id="A0A645IZL4"/>
<dbReference type="Gene3D" id="3.30.70.1880">
    <property type="entry name" value="Protein of unknown function DUF881"/>
    <property type="match status" value="1"/>
</dbReference>
<reference evidence="1" key="1">
    <citation type="submission" date="2019-08" db="EMBL/GenBank/DDBJ databases">
        <authorList>
            <person name="Kucharzyk K."/>
            <person name="Murdoch R.W."/>
            <person name="Higgins S."/>
            <person name="Loffler F."/>
        </authorList>
    </citation>
    <scope>NUCLEOTIDE SEQUENCE</scope>
</reference>
<evidence type="ECO:0000313" key="1">
    <source>
        <dbReference type="EMBL" id="MPN56646.1"/>
    </source>
</evidence>
<accession>A0A645IZL4</accession>
<dbReference type="InterPro" id="IPR010273">
    <property type="entry name" value="DUF881"/>
</dbReference>
<gene>
    <name evidence="1" type="ORF">SDC9_204336</name>
</gene>
<dbReference type="PANTHER" id="PTHR37313">
    <property type="entry name" value="UPF0749 PROTEIN RV1825"/>
    <property type="match status" value="1"/>
</dbReference>
<dbReference type="PANTHER" id="PTHR37313:SF2">
    <property type="entry name" value="UPF0749 PROTEIN YLXX"/>
    <property type="match status" value="1"/>
</dbReference>
<sequence>MRIINELRASGAEGIAINEERLIAVSEIRCAGPTLSVNNSRFAPPYIIRAIGDPKSLETALKMRGGVIETLKFWGIQVTVSKEENVVIPAFRGTHTFEYAKVGEGGKE</sequence>
<organism evidence="1">
    <name type="scientific">bioreactor metagenome</name>
    <dbReference type="NCBI Taxonomy" id="1076179"/>
    <lineage>
        <taxon>unclassified sequences</taxon>
        <taxon>metagenomes</taxon>
        <taxon>ecological metagenomes</taxon>
    </lineage>
</organism>
<name>A0A645IZL4_9ZZZZ</name>
<protein>
    <submittedName>
        <fullName evidence="1">Uncharacterized protein</fullName>
    </submittedName>
</protein>
<dbReference type="EMBL" id="VSSQ01127224">
    <property type="protein sequence ID" value="MPN56646.1"/>
    <property type="molecule type" value="Genomic_DNA"/>
</dbReference>
<dbReference type="GO" id="GO:0005886">
    <property type="term" value="C:plasma membrane"/>
    <property type="evidence" value="ECO:0007669"/>
    <property type="project" value="TreeGrafter"/>
</dbReference>
<dbReference type="Pfam" id="PF05949">
    <property type="entry name" value="DUF881"/>
    <property type="match status" value="1"/>
</dbReference>